<dbReference type="EMBL" id="CABWKQ010000030">
    <property type="protein sequence ID" value="VWX37768.1"/>
    <property type="molecule type" value="Genomic_DNA"/>
</dbReference>
<evidence type="ECO:0000313" key="1">
    <source>
        <dbReference type="EMBL" id="VWX37768.1"/>
    </source>
</evidence>
<dbReference type="Proteomes" id="UP000439752">
    <property type="component" value="Unassembled WGS sequence"/>
</dbReference>
<accession>A0A653IFK5</accession>
<protein>
    <submittedName>
        <fullName evidence="1">Uncharacterized protein</fullName>
    </submittedName>
</protein>
<dbReference type="AlphaFoldDB" id="A0A653IFK5"/>
<evidence type="ECO:0000313" key="2">
    <source>
        <dbReference type="Proteomes" id="UP000439752"/>
    </source>
</evidence>
<organism evidence="1 2">
    <name type="scientific">Exiguobacterium oxidotolerans</name>
    <dbReference type="NCBI Taxonomy" id="223958"/>
    <lineage>
        <taxon>Bacteria</taxon>
        <taxon>Bacillati</taxon>
        <taxon>Bacillota</taxon>
        <taxon>Bacilli</taxon>
        <taxon>Bacillales</taxon>
        <taxon>Bacillales Family XII. Incertae Sedis</taxon>
        <taxon>Exiguobacterium</taxon>
    </lineage>
</organism>
<gene>
    <name evidence="1" type="ORF">EXIGUO9Y_360049</name>
</gene>
<reference evidence="1 2" key="1">
    <citation type="submission" date="2019-10" db="EMBL/GenBank/DDBJ databases">
        <authorList>
            <person name="Karimi E."/>
        </authorList>
    </citation>
    <scope>NUCLEOTIDE SEQUENCE [LARGE SCALE GENOMIC DNA]</scope>
    <source>
        <strain evidence="1">Exiguobacterium sp. 9Y</strain>
    </source>
</reference>
<dbReference type="RefSeq" id="WP_159173718.1">
    <property type="nucleotide sequence ID" value="NZ_LR732312.1"/>
</dbReference>
<proteinExistence type="predicted"/>
<keyword evidence="2" id="KW-1185">Reference proteome</keyword>
<sequence>MSDKNYTYLIEEIEKLKFHNQTLLTLLGNLQPDAMENTTIHETVILFDLSKSDLRGLKDLIINYDHNRFAFEQKALLINPVFSKDNLLFIVNSFVSSEILTTFGNEILNDYEVKTE</sequence>
<name>A0A653IFK5_9BACL</name>